<feature type="transmembrane region" description="Helical" evidence="1">
    <location>
        <begin position="409"/>
        <end position="428"/>
    </location>
</feature>
<feature type="transmembrane region" description="Helical" evidence="1">
    <location>
        <begin position="222"/>
        <end position="244"/>
    </location>
</feature>
<reference evidence="2" key="1">
    <citation type="submission" date="2009-10" db="EMBL/GenBank/DDBJ databases">
        <title>Complete sequence of Bacillus selenitireducens MLS10.</title>
        <authorList>
            <consortium name="US DOE Joint Genome Institute"/>
            <person name="Lucas S."/>
            <person name="Copeland A."/>
            <person name="Lapidus A."/>
            <person name="Glavina del Rio T."/>
            <person name="Dalin E."/>
            <person name="Tice H."/>
            <person name="Bruce D."/>
            <person name="Goodwin L."/>
            <person name="Pitluck S."/>
            <person name="Sims D."/>
            <person name="Brettin T."/>
            <person name="Detter J.C."/>
            <person name="Han C."/>
            <person name="Larimer F."/>
            <person name="Land M."/>
            <person name="Hauser L."/>
            <person name="Kyrpides N."/>
            <person name="Ovchinnikova G."/>
            <person name="Stolz J."/>
        </authorList>
    </citation>
    <scope>NUCLEOTIDE SEQUENCE [LARGE SCALE GENOMIC DNA]</scope>
    <source>
        <strain evidence="2">MLS10</strain>
    </source>
</reference>
<feature type="transmembrane region" description="Helical" evidence="1">
    <location>
        <begin position="440"/>
        <end position="460"/>
    </location>
</feature>
<sequence>MFCPSCGSEQSSDYLYCKHDGVLLQKPNYDFSLDPVQPVHCKGCGSKVSSDANYCCQCGGLATKLNMDENSSKFKNFQVSSIIEKGKSFKPAQTADLSKESLSGYAIDGLKIALIPFIIMWSVAYYLYRMVMDFPFVEEASFMAEAAGIQLFRVTDMFMFVNSAGIQFDVSASSGGFNAGMVQESIHMNFGYLVFLLIVLISSFVGAWLISKFDPSFKSRSFHYPALFAGVIYMILLTGVSFVAGRTVRVPGEGAISVNFSVFSTSVLTAILLIMTVYIALMVGQFGKGAFSESDRLIPHSSKVMIGFTAALVSFAGIVVIFTVSALNNSLITMTGMFVEDLTLVRVLMVLMGGSYASLSMLQTVTTTTPDFMTVTTWAFGDLSLYNYMDIMPEDLMMLGGTTLELFFPIRLAVLVPIVVFAMAGFLYMTYIKVTNLKDLLILAVSISVSSVILGAFSNSEMVVTDSFGGGSDYTLSASVLWFRSVLMTGVFSFGILYAVHWFKTK</sequence>
<dbReference type="STRING" id="439292.Bsel_0838"/>
<name>D6XZJ2_BACIE</name>
<feature type="transmembrane region" description="Helical" evidence="1">
    <location>
        <begin position="109"/>
        <end position="128"/>
    </location>
</feature>
<dbReference type="HOGENOM" id="CLU_538253_0_0_9"/>
<feature type="transmembrane region" description="Helical" evidence="1">
    <location>
        <begin position="190"/>
        <end position="210"/>
    </location>
</feature>
<evidence type="ECO:0000313" key="2">
    <source>
        <dbReference type="EMBL" id="ADH98366.1"/>
    </source>
</evidence>
<keyword evidence="1" id="KW-0472">Membrane</keyword>
<dbReference type="AlphaFoldDB" id="D6XZJ2"/>
<evidence type="ECO:0000256" key="1">
    <source>
        <dbReference type="SAM" id="Phobius"/>
    </source>
</evidence>
<proteinExistence type="predicted"/>
<gene>
    <name evidence="2" type="ordered locus">Bsel_0838</name>
</gene>
<keyword evidence="3" id="KW-1185">Reference proteome</keyword>
<feature type="transmembrane region" description="Helical" evidence="1">
    <location>
        <begin position="256"/>
        <end position="283"/>
    </location>
</feature>
<dbReference type="Proteomes" id="UP000000271">
    <property type="component" value="Chromosome"/>
</dbReference>
<feature type="transmembrane region" description="Helical" evidence="1">
    <location>
        <begin position="344"/>
        <end position="365"/>
    </location>
</feature>
<dbReference type="KEGG" id="bse:Bsel_0838"/>
<organism evidence="2 3">
    <name type="scientific">Bacillus selenitireducens (strain ATCC 700615 / DSM 15326 / MLS10)</name>
    <dbReference type="NCBI Taxonomy" id="439292"/>
    <lineage>
        <taxon>Bacteria</taxon>
        <taxon>Bacillati</taxon>
        <taxon>Bacillota</taxon>
        <taxon>Bacilli</taxon>
        <taxon>Bacillales</taxon>
        <taxon>Bacillaceae</taxon>
        <taxon>Salisediminibacterium</taxon>
    </lineage>
</organism>
<dbReference type="OrthoDB" id="1707224at2"/>
<feature type="transmembrane region" description="Helical" evidence="1">
    <location>
        <begin position="304"/>
        <end position="324"/>
    </location>
</feature>
<evidence type="ECO:0000313" key="3">
    <source>
        <dbReference type="Proteomes" id="UP000000271"/>
    </source>
</evidence>
<keyword evidence="1" id="KW-1133">Transmembrane helix</keyword>
<feature type="transmembrane region" description="Helical" evidence="1">
    <location>
        <begin position="480"/>
        <end position="500"/>
    </location>
</feature>
<keyword evidence="1" id="KW-0812">Transmembrane</keyword>
<accession>D6XZJ2</accession>
<dbReference type="EMBL" id="CP001791">
    <property type="protein sequence ID" value="ADH98366.1"/>
    <property type="molecule type" value="Genomic_DNA"/>
</dbReference>
<protein>
    <submittedName>
        <fullName evidence="2">Uncharacterized protein</fullName>
    </submittedName>
</protein>